<feature type="region of interest" description="Disordered" evidence="4">
    <location>
        <begin position="1"/>
        <end position="25"/>
    </location>
</feature>
<dbReference type="OrthoDB" id="417891at2759"/>
<dbReference type="InterPro" id="IPR002347">
    <property type="entry name" value="SDR_fam"/>
</dbReference>
<dbReference type="PRINTS" id="PR00080">
    <property type="entry name" value="SDRFAMILY"/>
</dbReference>
<comment type="caution">
    <text evidence="5">The sequence shown here is derived from an EMBL/GenBank/DDBJ whole genome shotgun (WGS) entry which is preliminary data.</text>
</comment>
<dbReference type="GO" id="GO:0016491">
    <property type="term" value="F:oxidoreductase activity"/>
    <property type="evidence" value="ECO:0007669"/>
    <property type="project" value="UniProtKB-KW"/>
</dbReference>
<accession>A0A835JG19</accession>
<keyword evidence="2" id="KW-0560">Oxidoreductase</keyword>
<dbReference type="PRINTS" id="PR00081">
    <property type="entry name" value="GDHRDH"/>
</dbReference>
<organism evidence="5 6">
    <name type="scientific">Salix dunnii</name>
    <dbReference type="NCBI Taxonomy" id="1413687"/>
    <lineage>
        <taxon>Eukaryota</taxon>
        <taxon>Viridiplantae</taxon>
        <taxon>Streptophyta</taxon>
        <taxon>Embryophyta</taxon>
        <taxon>Tracheophyta</taxon>
        <taxon>Spermatophyta</taxon>
        <taxon>Magnoliopsida</taxon>
        <taxon>eudicotyledons</taxon>
        <taxon>Gunneridae</taxon>
        <taxon>Pentapetalae</taxon>
        <taxon>rosids</taxon>
        <taxon>fabids</taxon>
        <taxon>Malpighiales</taxon>
        <taxon>Salicaceae</taxon>
        <taxon>Saliceae</taxon>
        <taxon>Salix</taxon>
    </lineage>
</organism>
<dbReference type="InterPro" id="IPR045000">
    <property type="entry name" value="TR"/>
</dbReference>
<dbReference type="EMBL" id="JADGMS010000013">
    <property type="protein sequence ID" value="KAF9669990.1"/>
    <property type="molecule type" value="Genomic_DNA"/>
</dbReference>
<keyword evidence="6" id="KW-1185">Reference proteome</keyword>
<evidence type="ECO:0000313" key="5">
    <source>
        <dbReference type="EMBL" id="KAF9669990.1"/>
    </source>
</evidence>
<protein>
    <submittedName>
        <fullName evidence="5">Uncharacterized protein</fullName>
    </submittedName>
</protein>
<dbReference type="PROSITE" id="PS00061">
    <property type="entry name" value="ADH_SHORT"/>
    <property type="match status" value="1"/>
</dbReference>
<proteinExistence type="inferred from homology"/>
<evidence type="ECO:0000313" key="6">
    <source>
        <dbReference type="Proteomes" id="UP000657918"/>
    </source>
</evidence>
<evidence type="ECO:0000256" key="4">
    <source>
        <dbReference type="SAM" id="MobiDB-lite"/>
    </source>
</evidence>
<dbReference type="InterPro" id="IPR036291">
    <property type="entry name" value="NAD(P)-bd_dom_sf"/>
</dbReference>
<feature type="compositionally biased region" description="Polar residues" evidence="4">
    <location>
        <begin position="1"/>
        <end position="16"/>
    </location>
</feature>
<gene>
    <name evidence="5" type="ORF">SADUNF_Sadunf13G0021900</name>
</gene>
<sequence length="611" mass="66580">MPGTYNTSEKNFPSTARSEESKNRDKRWDLRGMTTLVTGGTKGIGHAIVDELAALGAIVHTCARNQDQLNECIGEWKEKGFKVTGSVCDVSSNAEREKLMKEVSSLFDGKLHILVNNVGTNIYKATLDYTADDFTSLMATNLQSAFHLSQLAHPLLKASGAGNIVFVSSIGSVVSVNSQYPLLSASKGAMNQLTRNLACEWAKDSIRVNAVAPWFIRTPLTAHSLDDENILKEVLNRTPMRRVGEPGEVSSVVAFLCLPAPGFLTGQVICIDGGIIIEWQGERQDMSQVESKNRDKRWDLRGMTALVTGGTKGLGYAIVDELAALGAIVHTCARNQDQLNERIGEWKEKGFKVTGSVCDVSSNAEREKLMKEVSSLFDGKLDILVNNAGTNIYKATLDYTDDDFTFLMATNLQSAFHLSQLAHPLLKASGAGNIVFMSSIASVVSVNTQYPLYSASKGAMSQLTRNLACEWAKDSIRVNAVAPWFIRTPLTSPVYHSTDSQALDDENILKEVLNRTPMRRIGEPGEVSSVVAFLCLPAPGFLTGQVICIDGGMSVNGFSMAVDELAARGAIVHTCAKNQDQLNECIREWNEKGFKVLVQSVTYPLIPKERG</sequence>
<dbReference type="AlphaFoldDB" id="A0A835JG19"/>
<dbReference type="PANTHER" id="PTHR42898:SF6">
    <property type="entry name" value="NADP-DEPENDENT MANNITOL DEHYDROGENASE"/>
    <property type="match status" value="1"/>
</dbReference>
<keyword evidence="1" id="KW-0521">NADP</keyword>
<reference evidence="5 6" key="1">
    <citation type="submission" date="2020-10" db="EMBL/GenBank/DDBJ databases">
        <title>Plant Genome Project.</title>
        <authorList>
            <person name="Zhang R.-G."/>
        </authorList>
    </citation>
    <scope>NUCLEOTIDE SEQUENCE [LARGE SCALE GENOMIC DNA]</scope>
    <source>
        <strain evidence="5">FAFU-HL-1</strain>
        <tissue evidence="5">Leaf</tissue>
    </source>
</reference>
<dbReference type="FunFam" id="3.40.50.720:FF:000084">
    <property type="entry name" value="Short-chain dehydrogenase reductase"/>
    <property type="match status" value="2"/>
</dbReference>
<evidence type="ECO:0000256" key="1">
    <source>
        <dbReference type="ARBA" id="ARBA00022857"/>
    </source>
</evidence>
<evidence type="ECO:0000256" key="2">
    <source>
        <dbReference type="ARBA" id="ARBA00023002"/>
    </source>
</evidence>
<evidence type="ECO:0000256" key="3">
    <source>
        <dbReference type="ARBA" id="ARBA00025714"/>
    </source>
</evidence>
<comment type="similarity">
    <text evidence="3">Belongs to the short-chain dehydrogenases/reductases (SDR) family. SDR65C subfamily.</text>
</comment>
<dbReference type="PANTHER" id="PTHR42898">
    <property type="entry name" value="TROPINONE REDUCTASE"/>
    <property type="match status" value="1"/>
</dbReference>
<dbReference type="Pfam" id="PF13561">
    <property type="entry name" value="adh_short_C2"/>
    <property type="match status" value="2"/>
</dbReference>
<dbReference type="InterPro" id="IPR020904">
    <property type="entry name" value="Sc_DH/Rdtase_CS"/>
</dbReference>
<dbReference type="SUPFAM" id="SSF51735">
    <property type="entry name" value="NAD(P)-binding Rossmann-fold domains"/>
    <property type="match status" value="2"/>
</dbReference>
<dbReference type="Gene3D" id="3.40.50.720">
    <property type="entry name" value="NAD(P)-binding Rossmann-like Domain"/>
    <property type="match status" value="2"/>
</dbReference>
<name>A0A835JG19_9ROSI</name>
<dbReference type="Proteomes" id="UP000657918">
    <property type="component" value="Unassembled WGS sequence"/>
</dbReference>